<evidence type="ECO:0000256" key="5">
    <source>
        <dbReference type="ARBA" id="ARBA00030497"/>
    </source>
</evidence>
<proteinExistence type="inferred from homology"/>
<dbReference type="EC" id="4.2.1.96" evidence="3"/>
<feature type="non-terminal residue" evidence="6">
    <location>
        <position position="1"/>
    </location>
</feature>
<dbReference type="PANTHER" id="PTHR12599:SF0">
    <property type="entry name" value="PTERIN-4-ALPHA-CARBINOLAMINE DEHYDRATASE"/>
    <property type="match status" value="1"/>
</dbReference>
<organism evidence="6 7">
    <name type="scientific">Taxus chinensis</name>
    <name type="common">Chinese yew</name>
    <name type="synonym">Taxus wallichiana var. chinensis</name>
    <dbReference type="NCBI Taxonomy" id="29808"/>
    <lineage>
        <taxon>Eukaryota</taxon>
        <taxon>Viridiplantae</taxon>
        <taxon>Streptophyta</taxon>
        <taxon>Embryophyta</taxon>
        <taxon>Tracheophyta</taxon>
        <taxon>Spermatophyta</taxon>
        <taxon>Pinopsida</taxon>
        <taxon>Pinidae</taxon>
        <taxon>Conifers II</taxon>
        <taxon>Cupressales</taxon>
        <taxon>Taxaceae</taxon>
        <taxon>Taxus</taxon>
    </lineage>
</organism>
<evidence type="ECO:0000256" key="4">
    <source>
        <dbReference type="ARBA" id="ARBA00023239"/>
    </source>
</evidence>
<dbReference type="EMBL" id="JAHRHJ020000004">
    <property type="protein sequence ID" value="KAH9318697.1"/>
    <property type="molecule type" value="Genomic_DNA"/>
</dbReference>
<dbReference type="InterPro" id="IPR036428">
    <property type="entry name" value="PCD_sf"/>
</dbReference>
<dbReference type="GO" id="GO:0006729">
    <property type="term" value="P:tetrahydrobiopterin biosynthetic process"/>
    <property type="evidence" value="ECO:0007669"/>
    <property type="project" value="InterPro"/>
</dbReference>
<comment type="similarity">
    <text evidence="2">Belongs to the pterin-4-alpha-carbinolamine dehydratase family.</text>
</comment>
<gene>
    <name evidence="6" type="ORF">KI387_020466</name>
</gene>
<dbReference type="SUPFAM" id="SSF55248">
    <property type="entry name" value="PCD-like"/>
    <property type="match status" value="1"/>
</dbReference>
<evidence type="ECO:0000256" key="1">
    <source>
        <dbReference type="ARBA" id="ARBA00001554"/>
    </source>
</evidence>
<name>A0AA38LF07_TAXCH</name>
<dbReference type="GO" id="GO:0008124">
    <property type="term" value="F:4-alpha-hydroxytetrahydrobiopterin dehydratase activity"/>
    <property type="evidence" value="ECO:0007669"/>
    <property type="project" value="UniProtKB-EC"/>
</dbReference>
<accession>A0AA38LF07</accession>
<dbReference type="PANTHER" id="PTHR12599">
    <property type="entry name" value="PTERIN-4-ALPHA-CARBINOLAMINE DEHYDRATASE"/>
    <property type="match status" value="1"/>
</dbReference>
<dbReference type="Proteomes" id="UP000824469">
    <property type="component" value="Unassembled WGS sequence"/>
</dbReference>
<dbReference type="AlphaFoldDB" id="A0AA38LF07"/>
<dbReference type="InterPro" id="IPR001533">
    <property type="entry name" value="Pterin_deHydtase"/>
</dbReference>
<comment type="catalytic activity">
    <reaction evidence="1">
        <text>(4aS,6R)-4a-hydroxy-L-erythro-5,6,7,8-tetrahydrobiopterin = (6R)-L-erythro-6,7-dihydrobiopterin + H2O</text>
        <dbReference type="Rhea" id="RHEA:11920"/>
        <dbReference type="ChEBI" id="CHEBI:15377"/>
        <dbReference type="ChEBI" id="CHEBI:15642"/>
        <dbReference type="ChEBI" id="CHEBI:43120"/>
        <dbReference type="EC" id="4.2.1.96"/>
    </reaction>
</comment>
<keyword evidence="7" id="KW-1185">Reference proteome</keyword>
<feature type="non-terminal residue" evidence="6">
    <location>
        <position position="94"/>
    </location>
</feature>
<evidence type="ECO:0000256" key="3">
    <source>
        <dbReference type="ARBA" id="ARBA00013252"/>
    </source>
</evidence>
<dbReference type="Gene3D" id="3.30.1360.20">
    <property type="entry name" value="Transcriptional coactivator/pterin dehydratase"/>
    <property type="match status" value="1"/>
</dbReference>
<keyword evidence="4" id="KW-0456">Lyase</keyword>
<evidence type="ECO:0000313" key="7">
    <source>
        <dbReference type="Proteomes" id="UP000824469"/>
    </source>
</evidence>
<comment type="caution">
    <text evidence="6">The sequence shown here is derived from an EMBL/GenBank/DDBJ whole genome shotgun (WGS) entry which is preliminary data.</text>
</comment>
<reference evidence="6 7" key="1">
    <citation type="journal article" date="2021" name="Nat. Plants">
        <title>The Taxus genome provides insights into paclitaxel biosynthesis.</title>
        <authorList>
            <person name="Xiong X."/>
            <person name="Gou J."/>
            <person name="Liao Q."/>
            <person name="Li Y."/>
            <person name="Zhou Q."/>
            <person name="Bi G."/>
            <person name="Li C."/>
            <person name="Du R."/>
            <person name="Wang X."/>
            <person name="Sun T."/>
            <person name="Guo L."/>
            <person name="Liang H."/>
            <person name="Lu P."/>
            <person name="Wu Y."/>
            <person name="Zhang Z."/>
            <person name="Ro D.K."/>
            <person name="Shang Y."/>
            <person name="Huang S."/>
            <person name="Yan J."/>
        </authorList>
    </citation>
    <scope>NUCLEOTIDE SEQUENCE [LARGE SCALE GENOMIC DNA]</scope>
    <source>
        <strain evidence="6">Ta-2019</strain>
    </source>
</reference>
<evidence type="ECO:0000256" key="2">
    <source>
        <dbReference type="ARBA" id="ARBA00006472"/>
    </source>
</evidence>
<protein>
    <recommendedName>
        <fullName evidence="3">4a-hydroxytetrahydrobiopterin dehydratase</fullName>
        <ecNumber evidence="3">4.2.1.96</ecNumber>
    </recommendedName>
    <alternativeName>
        <fullName evidence="5">4-alpha-hydroxy-tetrahydropterin dehydratase</fullName>
    </alternativeName>
</protein>
<dbReference type="Pfam" id="PF01329">
    <property type="entry name" value="Pterin_4a"/>
    <property type="match status" value="1"/>
</dbReference>
<dbReference type="GO" id="GO:0005739">
    <property type="term" value="C:mitochondrion"/>
    <property type="evidence" value="ECO:0007669"/>
    <property type="project" value="TreeGrafter"/>
</dbReference>
<dbReference type="OMA" id="VSWWSHE"/>
<evidence type="ECO:0000313" key="6">
    <source>
        <dbReference type="EMBL" id="KAH9318697.1"/>
    </source>
</evidence>
<sequence>MDLSKKKCVSCQSKDIKTMSEEAAKELLQQIPDWSILHEDGKLKLHRSWKVKSFKKGLEFFACIGDLAESEGHHPDLHLVGWNNVSLDIWTHAI</sequence>